<evidence type="ECO:0000259" key="6">
    <source>
        <dbReference type="Pfam" id="PF01850"/>
    </source>
</evidence>
<feature type="binding site" evidence="5">
    <location>
        <position position="107"/>
    </location>
    <ligand>
        <name>Mg(2+)</name>
        <dbReference type="ChEBI" id="CHEBI:18420"/>
    </ligand>
</feature>
<dbReference type="AlphaFoldDB" id="A0A8J6XIJ6"/>
<dbReference type="Pfam" id="PF01850">
    <property type="entry name" value="PIN"/>
    <property type="match status" value="1"/>
</dbReference>
<dbReference type="InterPro" id="IPR002716">
    <property type="entry name" value="PIN_dom"/>
</dbReference>
<gene>
    <name evidence="5" type="primary">vapC</name>
    <name evidence="7" type="ORF">ICL16_01715</name>
</gene>
<dbReference type="InterPro" id="IPR022907">
    <property type="entry name" value="VapC_family"/>
</dbReference>
<accession>A0A8J6XIJ6</accession>
<dbReference type="EMBL" id="JACXAE010000009">
    <property type="protein sequence ID" value="MBD2770872.1"/>
    <property type="molecule type" value="Genomic_DNA"/>
</dbReference>
<evidence type="ECO:0000256" key="1">
    <source>
        <dbReference type="ARBA" id="ARBA00022649"/>
    </source>
</evidence>
<dbReference type="EC" id="3.1.-.-" evidence="5"/>
<proteinExistence type="inferred from homology"/>
<evidence type="ECO:0000313" key="8">
    <source>
        <dbReference type="Proteomes" id="UP000629098"/>
    </source>
</evidence>
<keyword evidence="1 5" id="KW-1277">Toxin-antitoxin system</keyword>
<evidence type="ECO:0000256" key="5">
    <source>
        <dbReference type="HAMAP-Rule" id="MF_00265"/>
    </source>
</evidence>
<dbReference type="GO" id="GO:0090729">
    <property type="term" value="F:toxin activity"/>
    <property type="evidence" value="ECO:0007669"/>
    <property type="project" value="UniProtKB-KW"/>
</dbReference>
<keyword evidence="8" id="KW-1185">Reference proteome</keyword>
<name>A0A8J6XIJ6_9CYAN</name>
<dbReference type="Proteomes" id="UP000629098">
    <property type="component" value="Unassembled WGS sequence"/>
</dbReference>
<reference evidence="7" key="1">
    <citation type="submission" date="2020-09" db="EMBL/GenBank/DDBJ databases">
        <title>Iningainema tapete sp. nov. (Scytonemataceae, Cyanobacteria) from greenhouses in central Florida (USA) produces two types of nodularin with biosynthetic potential for microcystin-LR and anabaenopeptins.</title>
        <authorList>
            <person name="Berthold D.E."/>
            <person name="Lefler F.W."/>
            <person name="Huang I.-S."/>
            <person name="Abdulla H."/>
            <person name="Zimba P.V."/>
            <person name="Laughinghouse H.D. IV."/>
        </authorList>
    </citation>
    <scope>NUCLEOTIDE SEQUENCE</scope>
    <source>
        <strain evidence="7">BLCCT55</strain>
    </source>
</reference>
<dbReference type="InterPro" id="IPR029060">
    <property type="entry name" value="PIN-like_dom_sf"/>
</dbReference>
<feature type="domain" description="PIN" evidence="6">
    <location>
        <begin position="4"/>
        <end position="134"/>
    </location>
</feature>
<comment type="similarity">
    <text evidence="5">Belongs to the PINc/VapC protein family.</text>
</comment>
<comment type="function">
    <text evidence="5">Toxic component of a toxin-antitoxin (TA) system. An RNase.</text>
</comment>
<keyword evidence="2 5" id="KW-0540">Nuclease</keyword>
<keyword evidence="5" id="KW-0460">Magnesium</keyword>
<evidence type="ECO:0000256" key="2">
    <source>
        <dbReference type="ARBA" id="ARBA00022722"/>
    </source>
</evidence>
<dbReference type="GO" id="GO:0016787">
    <property type="term" value="F:hydrolase activity"/>
    <property type="evidence" value="ECO:0007669"/>
    <property type="project" value="UniProtKB-KW"/>
</dbReference>
<organism evidence="7 8">
    <name type="scientific">Iningainema tapete BLCC-T55</name>
    <dbReference type="NCBI Taxonomy" id="2748662"/>
    <lineage>
        <taxon>Bacteria</taxon>
        <taxon>Bacillati</taxon>
        <taxon>Cyanobacteriota</taxon>
        <taxon>Cyanophyceae</taxon>
        <taxon>Nostocales</taxon>
        <taxon>Scytonemataceae</taxon>
        <taxon>Iningainema tapete</taxon>
    </lineage>
</organism>
<dbReference type="RefSeq" id="WP_190825154.1">
    <property type="nucleotide sequence ID" value="NZ_CAWPPI010000009.1"/>
</dbReference>
<dbReference type="Gene3D" id="3.40.50.1010">
    <property type="entry name" value="5'-nuclease"/>
    <property type="match status" value="1"/>
</dbReference>
<dbReference type="GO" id="GO:0000287">
    <property type="term" value="F:magnesium ion binding"/>
    <property type="evidence" value="ECO:0007669"/>
    <property type="project" value="UniProtKB-UniRule"/>
</dbReference>
<keyword evidence="5" id="KW-0800">Toxin</keyword>
<evidence type="ECO:0000256" key="3">
    <source>
        <dbReference type="ARBA" id="ARBA00022723"/>
    </source>
</evidence>
<comment type="caution">
    <text evidence="7">The sequence shown here is derived from an EMBL/GenBank/DDBJ whole genome shotgun (WGS) entry which is preliminary data.</text>
</comment>
<evidence type="ECO:0000256" key="4">
    <source>
        <dbReference type="ARBA" id="ARBA00022801"/>
    </source>
</evidence>
<protein>
    <recommendedName>
        <fullName evidence="5">Ribonuclease VapC</fullName>
        <shortName evidence="5">RNase VapC</shortName>
        <ecNumber evidence="5">3.1.-.-</ecNumber>
    </recommendedName>
    <alternativeName>
        <fullName evidence="5">Toxin VapC</fullName>
    </alternativeName>
</protein>
<keyword evidence="3 5" id="KW-0479">Metal-binding</keyword>
<evidence type="ECO:0000313" key="7">
    <source>
        <dbReference type="EMBL" id="MBD2770872.1"/>
    </source>
</evidence>
<feature type="binding site" evidence="5">
    <location>
        <position position="7"/>
    </location>
    <ligand>
        <name>Mg(2+)</name>
        <dbReference type="ChEBI" id="CHEBI:18420"/>
    </ligand>
</feature>
<sequence>MVRVLFDTSVLVPALVVSHAEHFSCFPRLQAVESKQIEGLISTHSLAETYSVITRLPIRPRIAPEQAQSVIVDISQQFEVIPLSVDDYLAVIAQIVALKLPGGGIFDALIAQAALKANADVLLTLNPRHFTRLGEAIAKIVQVPE</sequence>
<dbReference type="SUPFAM" id="SSF88723">
    <property type="entry name" value="PIN domain-like"/>
    <property type="match status" value="1"/>
</dbReference>
<dbReference type="HAMAP" id="MF_00265">
    <property type="entry name" value="VapC_Nob1"/>
    <property type="match status" value="1"/>
</dbReference>
<dbReference type="GO" id="GO:0004540">
    <property type="term" value="F:RNA nuclease activity"/>
    <property type="evidence" value="ECO:0007669"/>
    <property type="project" value="InterPro"/>
</dbReference>
<comment type="cofactor">
    <cofactor evidence="5">
        <name>Mg(2+)</name>
        <dbReference type="ChEBI" id="CHEBI:18420"/>
    </cofactor>
</comment>
<keyword evidence="4 5" id="KW-0378">Hydrolase</keyword>